<feature type="region of interest" description="Disordered" evidence="1">
    <location>
        <begin position="279"/>
        <end position="309"/>
    </location>
</feature>
<sequence length="309" mass="34300">MPSKAPSRPRLALQQHRRPTSHHVSSRTLVQSALNISPKHTSASQTPPTFLLPFRFHAQLHQATSQQSATTPISQFQNTQPDIPPTYLSNPTDQTGSSLSATNPTTTAVPSSTTSLLSRPLVLSRSVQTLLPKLHAQKPHYIVAHIHRFPYLLTEGDTLRLPFHMKNVSPGDILRFNRASILGSRDFTLKAGTSSTESYDAKRTGEPNYLDERLFECRVRVMGIETQPMEFKEKKKRRNRHRKIVKSKHKYTLCRVMQVKTKGLDELISSEKGMVLLEGDGDGEAQLVEEAGEGEGEGGKTPPVSHSAA</sequence>
<reference evidence="3" key="1">
    <citation type="submission" date="2015-07" db="EMBL/GenBank/DDBJ databases">
        <authorList>
            <person name="Teixeira M.M."/>
            <person name="Souza R.C."/>
            <person name="Almeida L.G."/>
            <person name="Vicente V.A."/>
            <person name="de Hoog S."/>
            <person name="Bocca A.L."/>
            <person name="de Almeida S.R."/>
            <person name="Vasconcelos A.T."/>
            <person name="Felipe M.S."/>
        </authorList>
    </citation>
    <scope>NUCLEOTIDE SEQUENCE [LARGE SCALE GENOMIC DNA]</scope>
    <source>
        <strain evidence="3">KSF</strain>
    </source>
</reference>
<feature type="region of interest" description="Disordered" evidence="1">
    <location>
        <begin position="1"/>
        <end position="28"/>
    </location>
</feature>
<dbReference type="AlphaFoldDB" id="A0A1C1CHK8"/>
<dbReference type="EMBL" id="LGRB01000012">
    <property type="protein sequence ID" value="OCT48000.1"/>
    <property type="molecule type" value="Genomic_DNA"/>
</dbReference>
<dbReference type="SUPFAM" id="SSF141091">
    <property type="entry name" value="L21p-like"/>
    <property type="match status" value="1"/>
</dbReference>
<dbReference type="STRING" id="86049.A0A1C1CHK8"/>
<feature type="compositionally biased region" description="Polar residues" evidence="1">
    <location>
        <begin position="62"/>
        <end position="99"/>
    </location>
</feature>
<dbReference type="VEuPathDB" id="FungiDB:CLCR_04247"/>
<evidence type="ECO:0000313" key="3">
    <source>
        <dbReference type="Proteomes" id="UP000094526"/>
    </source>
</evidence>
<dbReference type="VEuPathDB" id="FungiDB:G647_08166"/>
<dbReference type="OrthoDB" id="5994at2759"/>
<feature type="compositionally biased region" description="Low complexity" evidence="1">
    <location>
        <begin position="100"/>
        <end position="114"/>
    </location>
</feature>
<evidence type="ECO:0000256" key="1">
    <source>
        <dbReference type="SAM" id="MobiDB-lite"/>
    </source>
</evidence>
<feature type="compositionally biased region" description="Basic residues" evidence="1">
    <location>
        <begin position="15"/>
        <end position="25"/>
    </location>
</feature>
<accession>A0A1C1CHK8</accession>
<organism evidence="2 3">
    <name type="scientific">Cladophialophora carrionii</name>
    <dbReference type="NCBI Taxonomy" id="86049"/>
    <lineage>
        <taxon>Eukaryota</taxon>
        <taxon>Fungi</taxon>
        <taxon>Dikarya</taxon>
        <taxon>Ascomycota</taxon>
        <taxon>Pezizomycotina</taxon>
        <taxon>Eurotiomycetes</taxon>
        <taxon>Chaetothyriomycetidae</taxon>
        <taxon>Chaetothyriales</taxon>
        <taxon>Herpotrichiellaceae</taxon>
        <taxon>Cladophialophora</taxon>
    </lineage>
</organism>
<keyword evidence="3" id="KW-1185">Reference proteome</keyword>
<gene>
    <name evidence="2" type="ORF">CLCR_04247</name>
</gene>
<dbReference type="eggNOG" id="KOG0453">
    <property type="taxonomic scope" value="Eukaryota"/>
</dbReference>
<dbReference type="InterPro" id="IPR036164">
    <property type="entry name" value="bL21-like_sf"/>
</dbReference>
<dbReference type="Proteomes" id="UP000094526">
    <property type="component" value="Unassembled WGS sequence"/>
</dbReference>
<feature type="region of interest" description="Disordered" evidence="1">
    <location>
        <begin position="62"/>
        <end position="114"/>
    </location>
</feature>
<evidence type="ECO:0000313" key="2">
    <source>
        <dbReference type="EMBL" id="OCT48000.1"/>
    </source>
</evidence>
<proteinExistence type="predicted"/>
<name>A0A1C1CHK8_9EURO</name>
<comment type="caution">
    <text evidence="2">The sequence shown here is derived from an EMBL/GenBank/DDBJ whole genome shotgun (WGS) entry which is preliminary data.</text>
</comment>
<protein>
    <submittedName>
        <fullName evidence="2">Aconitate hydratase</fullName>
    </submittedName>
</protein>